<accession>A0A8G2CKF3</accession>
<comment type="caution">
    <text evidence="2">The sequence shown here is derived from an EMBL/GenBank/DDBJ whole genome shotgun (WGS) entry which is preliminary data.</text>
</comment>
<organism evidence="2 3">
    <name type="scientific">Acidiphilium rubrum</name>
    <dbReference type="NCBI Taxonomy" id="526"/>
    <lineage>
        <taxon>Bacteria</taxon>
        <taxon>Pseudomonadati</taxon>
        <taxon>Pseudomonadota</taxon>
        <taxon>Alphaproteobacteria</taxon>
        <taxon>Acetobacterales</taxon>
        <taxon>Acidocellaceae</taxon>
        <taxon>Acidiphilium</taxon>
    </lineage>
</organism>
<reference evidence="2 3" key="1">
    <citation type="submission" date="2017-01" db="EMBL/GenBank/DDBJ databases">
        <authorList>
            <person name="Varghese N."/>
            <person name="Submissions S."/>
        </authorList>
    </citation>
    <scope>NUCLEOTIDE SEQUENCE [LARGE SCALE GENOMIC DNA]</scope>
    <source>
        <strain evidence="2 3">ATCC 35905</strain>
    </source>
</reference>
<dbReference type="InterPro" id="IPR036844">
    <property type="entry name" value="Hint_dom_sf"/>
</dbReference>
<evidence type="ECO:0000259" key="1">
    <source>
        <dbReference type="Pfam" id="PF13403"/>
    </source>
</evidence>
<evidence type="ECO:0000313" key="2">
    <source>
        <dbReference type="EMBL" id="SIQ76214.1"/>
    </source>
</evidence>
<keyword evidence="3" id="KW-1185">Reference proteome</keyword>
<protein>
    <submittedName>
        <fullName evidence="2">Hint domain-containing protein</fullName>
    </submittedName>
</protein>
<evidence type="ECO:0000313" key="3">
    <source>
        <dbReference type="Proteomes" id="UP000186308"/>
    </source>
</evidence>
<feature type="domain" description="Hedgehog/Intein (Hint)" evidence="1">
    <location>
        <begin position="1206"/>
        <end position="1340"/>
    </location>
</feature>
<dbReference type="InterPro" id="IPR028992">
    <property type="entry name" value="Hedgehog/Intein_dom"/>
</dbReference>
<sequence>MSSTLQIIGPAAIDLIEGTTLASLDLLPPGGLAVSDSNAAASISVTLSSSVSLSASSAGGATVIDSGGALTLSGGLAAVNAALASLILTGTAAGAATLAMTASDGTASASTVVGLETLPDRAPAFVAPAASLALVAGVGASLGLTLADDPAVALGLLGAASEGLSVTLLASSGVLLLDPGVAPGIGIAGDATGALTLSATSTEFASLDAALAAVRLDAGSGGSLRYIASQTSGPLALTDTSGSLSYTTTGTIGATAESWAGQSIGWQTAAAWSGDATPGLGTDVTIGGTATVLGFGVAASLSVAQGAVVDVEAQIGLAAATLASGSTLVLGVAAVSVAGSLVLDAATIAIGAAGSLAAGAVSVGSAGALIDFGTAVLGGMAVDGAALLPGGVLLDGPIGMGSGGFIDFAGSLQADSAAPSVGLTAISLAAGATIAGAGTLITGNFSFSDNIAGPGTIVASGPTAFEVLAGSVGGGVHFVIDPGASLEFGAVAPLYGVFNATPVTVGGDATISFAPGASAGQDATGYASTLGEQGGVLVIDNPESFSGTILGFLPGERIVLSTLSPASVFNVTTNSFEVEGSVIGNATQSVIVTLHASLAAGLTPVIETDAAGNAVIGLRAASAVLDLNDTAASLAVIDAVNGVATPIEGLGVLVPSDGSAGLVLTITASHGLIGDGGTTGSALTLSATSALALNTDMAALNYTAPGSGTGDVLNFSGSAGLAGLSAAIAIDIGAAATLGFAGASGALFDSGSAWNGGAAPAVGDVAAFSSHQGAPLLVGGVGAASELSIGGAYDFAGALDLAGSAGVALEISGGGFALFDADAVVTLGASAVIGDVGGAGTLGIAGTVYAPSDTIVVGGVAAATGSVLDITGNLLLAQALDLGGGAAATLDVTGNAGFAATTLGGAGALASGLIRAGGAATLALGALDIVAGTLALDGGATVSAAAVTLGSGLVSLAGQSELVANFGLDINGGSLAVGAAAVANLSPGTLVIGASGVLDLAGSLSVGAIGQAGAATIAGGKAVVSGAFSLAGGAVLDMAAATLAVGSLTLASGATLSGSGAIGAAVAGVDLITIDAGGVIEAVGGSLTLGGALVGGATIAAGAALDLVGGASGGTLSFAGGSFAGSDAALVVNDVAAMQDAVGNFASGDVIDLIGIAPSLVSVTGGLVHVGTQTEFALTAASGAPAAAVAADGHGGSYISAGGAMPCFVRGSRILTGTGYRPVETLRPGDLVVTRDGGAQAIGWIGWRTIDLARDPAAAALRPVVIAPGAFGPGRPRRALAISPLHAIFVHGVLVPAVLLVNGATITRDERGFAVTYYHVELDRHAVVLAEGLEAETYRDNGNRDRFLAQCGTPGVPVDACAPLVVGGASLREVRADLHRRAGALGYRVVHGAVAAARIDGVAAPVGARRHGGRLMFDLPVAAWHLALDCRSGMAAETDPASEDRRRLGICAGVLRADGRRVAVWHGAGWHALAPGDRGLWSTGRAMVHLPRPARRISIDLVGSVPRWERDPAFLEGGLAGKGKTSFL</sequence>
<dbReference type="RefSeq" id="WP_051657204.1">
    <property type="nucleotide sequence ID" value="NZ_FTNE01000009.1"/>
</dbReference>
<dbReference type="SUPFAM" id="SSF51294">
    <property type="entry name" value="Hedgehog/intein (Hint) domain"/>
    <property type="match status" value="1"/>
</dbReference>
<proteinExistence type="predicted"/>
<dbReference type="OrthoDB" id="7284755at2"/>
<gene>
    <name evidence="2" type="ORF">SAMN05421828_10912</name>
</gene>
<dbReference type="Pfam" id="PF13403">
    <property type="entry name" value="Hint_2"/>
    <property type="match status" value="1"/>
</dbReference>
<dbReference type="EMBL" id="FTNE01000009">
    <property type="protein sequence ID" value="SIQ76214.1"/>
    <property type="molecule type" value="Genomic_DNA"/>
</dbReference>
<name>A0A8G2CKF3_ACIRU</name>
<dbReference type="Proteomes" id="UP000186308">
    <property type="component" value="Unassembled WGS sequence"/>
</dbReference>